<dbReference type="InterPro" id="IPR038377">
    <property type="entry name" value="Na/Glc_symporter_sf"/>
</dbReference>
<feature type="transmembrane region" description="Helical" evidence="6">
    <location>
        <begin position="320"/>
        <end position="344"/>
    </location>
</feature>
<dbReference type="GO" id="GO:0005886">
    <property type="term" value="C:plasma membrane"/>
    <property type="evidence" value="ECO:0007669"/>
    <property type="project" value="TreeGrafter"/>
</dbReference>
<evidence type="ECO:0000256" key="4">
    <source>
        <dbReference type="ARBA" id="ARBA00022989"/>
    </source>
</evidence>
<proteinExistence type="inferred from homology"/>
<feature type="transmembrane region" description="Helical" evidence="6">
    <location>
        <begin position="273"/>
        <end position="300"/>
    </location>
</feature>
<feature type="transmembrane region" description="Helical" evidence="6">
    <location>
        <begin position="48"/>
        <end position="67"/>
    </location>
</feature>
<evidence type="ECO:0000256" key="2">
    <source>
        <dbReference type="ARBA" id="ARBA00006434"/>
    </source>
</evidence>
<comment type="similarity">
    <text evidence="2">Belongs to the sodium:solute symporter (SSF) (TC 2.A.21) family.</text>
</comment>
<feature type="transmembrane region" description="Helical" evidence="6">
    <location>
        <begin position="425"/>
        <end position="443"/>
    </location>
</feature>
<dbReference type="AlphaFoldDB" id="A0A644V112"/>
<evidence type="ECO:0000256" key="5">
    <source>
        <dbReference type="ARBA" id="ARBA00023136"/>
    </source>
</evidence>
<evidence type="ECO:0000256" key="6">
    <source>
        <dbReference type="SAM" id="Phobius"/>
    </source>
</evidence>
<comment type="caution">
    <text evidence="7">The sequence shown here is derived from an EMBL/GenBank/DDBJ whole genome shotgun (WGS) entry which is preliminary data.</text>
</comment>
<accession>A0A644V112</accession>
<evidence type="ECO:0000313" key="7">
    <source>
        <dbReference type="EMBL" id="MPL85026.1"/>
    </source>
</evidence>
<keyword evidence="4 6" id="KW-1133">Transmembrane helix</keyword>
<dbReference type="NCBIfam" id="TIGR00813">
    <property type="entry name" value="sss"/>
    <property type="match status" value="1"/>
</dbReference>
<feature type="transmembrane region" description="Helical" evidence="6">
    <location>
        <begin position="365"/>
        <end position="388"/>
    </location>
</feature>
<evidence type="ECO:0000256" key="3">
    <source>
        <dbReference type="ARBA" id="ARBA00022692"/>
    </source>
</evidence>
<feature type="transmembrane region" description="Helical" evidence="6">
    <location>
        <begin position="123"/>
        <end position="152"/>
    </location>
</feature>
<feature type="transmembrane region" description="Helical" evidence="6">
    <location>
        <begin position="400"/>
        <end position="418"/>
    </location>
</feature>
<dbReference type="PANTHER" id="PTHR11819:SF195">
    <property type="entry name" value="SODIUM_GLUCOSE COTRANSPORTER 4"/>
    <property type="match status" value="1"/>
</dbReference>
<gene>
    <name evidence="7" type="primary">sglT_3</name>
    <name evidence="7" type="ORF">SDC9_30992</name>
</gene>
<dbReference type="GO" id="GO:0005412">
    <property type="term" value="F:D-glucose:sodium symporter activity"/>
    <property type="evidence" value="ECO:0007669"/>
    <property type="project" value="TreeGrafter"/>
</dbReference>
<feature type="transmembrane region" description="Helical" evidence="6">
    <location>
        <begin position="186"/>
        <end position="204"/>
    </location>
</feature>
<dbReference type="PANTHER" id="PTHR11819">
    <property type="entry name" value="SOLUTE CARRIER FAMILY 5"/>
    <property type="match status" value="1"/>
</dbReference>
<feature type="transmembrane region" description="Helical" evidence="6">
    <location>
        <begin position="79"/>
        <end position="102"/>
    </location>
</feature>
<reference evidence="7" key="1">
    <citation type="submission" date="2019-08" db="EMBL/GenBank/DDBJ databases">
        <authorList>
            <person name="Kucharzyk K."/>
            <person name="Murdoch R.W."/>
            <person name="Higgins S."/>
            <person name="Loffler F."/>
        </authorList>
    </citation>
    <scope>NUCLEOTIDE SEQUENCE</scope>
</reference>
<name>A0A644V112_9ZZZZ</name>
<dbReference type="EMBL" id="VSSQ01000198">
    <property type="protein sequence ID" value="MPL85026.1"/>
    <property type="molecule type" value="Genomic_DNA"/>
</dbReference>
<evidence type="ECO:0000256" key="1">
    <source>
        <dbReference type="ARBA" id="ARBA00004141"/>
    </source>
</evidence>
<organism evidence="7">
    <name type="scientific">bioreactor metagenome</name>
    <dbReference type="NCBI Taxonomy" id="1076179"/>
    <lineage>
        <taxon>unclassified sequences</taxon>
        <taxon>metagenomes</taxon>
        <taxon>ecological metagenomes</taxon>
    </lineage>
</organism>
<feature type="transmembrane region" description="Helical" evidence="6">
    <location>
        <begin position="233"/>
        <end position="252"/>
    </location>
</feature>
<dbReference type="Pfam" id="PF00474">
    <property type="entry name" value="SSF"/>
    <property type="match status" value="1"/>
</dbReference>
<keyword evidence="5 6" id="KW-0472">Membrane</keyword>
<feature type="transmembrane region" description="Helical" evidence="6">
    <location>
        <begin position="12"/>
        <end position="28"/>
    </location>
</feature>
<dbReference type="Gene3D" id="1.20.1730.10">
    <property type="entry name" value="Sodium/glucose cotransporter"/>
    <property type="match status" value="1"/>
</dbReference>
<protein>
    <submittedName>
        <fullName evidence="7">Sodium/glucose cotransporter</fullName>
    </submittedName>
</protein>
<feature type="transmembrane region" description="Helical" evidence="6">
    <location>
        <begin position="158"/>
        <end position="174"/>
    </location>
</feature>
<sequence>MNAFYTNLNPVDLIIIIIYIIGITWWGLKNAKNESSQDYFLAGRNMTWVTVGLSLFSASISTSTLIGHSGSAYQYGMVIFNYNLISILVMIFFAWIFLPFYIKSGVFTMPEFLERRFDHRSKYYFSGISVFSGVFMDVSATLYGSAMIFKIIFPEMELQTIVIIAAIIVASYTIPGGLNSVIKTEVIQAVILIAGSVILSVIAYRNVGSWDVLVQRFHDTAYLHLIRGTDDVAIPWPALIFSLPILGFYFWGNNQQLVQRVLSAKSVDHGRKGVLLTGLLTMLTLYFIFIPAMQAAVAIPGVNPPDGIYPKMVTSWMPNVLLGILLAVMVSALTASLSACLNSVSTLFTMDFYRRIDKKASSKKLVRVGQICSAVVLVIGVIWAPYIEKFGTLINYYNEMLSYVGPPIVAAFIIGLFWKRANGTGIFVGLLSTFVMALFMIFYGKEHFIQSAQNPDAPLHWLYLAPINFVFVSIVMIVVSLLTPAPFPEKTEGNVITRQFFIDEAKSYKNIRFYKDFRLWALALFLLCFVVMFIYW</sequence>
<dbReference type="InterPro" id="IPR001734">
    <property type="entry name" value="Na/solute_symporter"/>
</dbReference>
<feature type="transmembrane region" description="Helical" evidence="6">
    <location>
        <begin position="463"/>
        <end position="482"/>
    </location>
</feature>
<comment type="subcellular location">
    <subcellularLocation>
        <location evidence="1">Membrane</location>
        <topology evidence="1">Multi-pass membrane protein</topology>
    </subcellularLocation>
</comment>
<keyword evidence="3 6" id="KW-0812">Transmembrane</keyword>
<dbReference type="PROSITE" id="PS50283">
    <property type="entry name" value="NA_SOLUT_SYMP_3"/>
    <property type="match status" value="1"/>
</dbReference>
<feature type="transmembrane region" description="Helical" evidence="6">
    <location>
        <begin position="517"/>
        <end position="535"/>
    </location>
</feature>